<sequence>MACAEQPLKKRRLCETIPESQPPPPQIESPSTSPQGLRSGDAAASLSERNSNQNQKQRRRDCMSAISVSNLVLVREIGTRFATLEQADLVPRYAPYCPTAISDAVQSVIDDVDGVAFQTAKAFSLVDLCSAASSNRASSSGARDISVLLRSLRK</sequence>
<evidence type="ECO:0000256" key="1">
    <source>
        <dbReference type="SAM" id="MobiDB-lite"/>
    </source>
</evidence>
<evidence type="ECO:0000313" key="3">
    <source>
        <dbReference type="Proteomes" id="UP000886595"/>
    </source>
</evidence>
<dbReference type="AlphaFoldDB" id="A0A8X8B2Z5"/>
<gene>
    <name evidence="2" type="ORF">Bca52824_013968</name>
</gene>
<proteinExistence type="predicted"/>
<name>A0A8X8B2Z5_BRACI</name>
<accession>A0A8X8B2Z5</accession>
<dbReference type="OrthoDB" id="10587225at2759"/>
<protein>
    <submittedName>
        <fullName evidence="2">Uncharacterized protein</fullName>
    </submittedName>
</protein>
<evidence type="ECO:0000313" key="2">
    <source>
        <dbReference type="EMBL" id="KAG2320755.1"/>
    </source>
</evidence>
<reference evidence="2 3" key="1">
    <citation type="submission" date="2020-02" db="EMBL/GenBank/DDBJ databases">
        <authorList>
            <person name="Ma Q."/>
            <person name="Huang Y."/>
            <person name="Song X."/>
            <person name="Pei D."/>
        </authorList>
    </citation>
    <scope>NUCLEOTIDE SEQUENCE [LARGE SCALE GENOMIC DNA]</scope>
    <source>
        <strain evidence="2">Sxm20200214</strain>
        <tissue evidence="2">Leaf</tissue>
    </source>
</reference>
<dbReference type="Proteomes" id="UP000886595">
    <property type="component" value="Unassembled WGS sequence"/>
</dbReference>
<dbReference type="EMBL" id="JAAMPC010000003">
    <property type="protein sequence ID" value="KAG2320755.1"/>
    <property type="molecule type" value="Genomic_DNA"/>
</dbReference>
<comment type="caution">
    <text evidence="2">The sequence shown here is derived from an EMBL/GenBank/DDBJ whole genome shotgun (WGS) entry which is preliminary data.</text>
</comment>
<organism evidence="2 3">
    <name type="scientific">Brassica carinata</name>
    <name type="common">Ethiopian mustard</name>
    <name type="synonym">Abyssinian cabbage</name>
    <dbReference type="NCBI Taxonomy" id="52824"/>
    <lineage>
        <taxon>Eukaryota</taxon>
        <taxon>Viridiplantae</taxon>
        <taxon>Streptophyta</taxon>
        <taxon>Embryophyta</taxon>
        <taxon>Tracheophyta</taxon>
        <taxon>Spermatophyta</taxon>
        <taxon>Magnoliopsida</taxon>
        <taxon>eudicotyledons</taxon>
        <taxon>Gunneridae</taxon>
        <taxon>Pentapetalae</taxon>
        <taxon>rosids</taxon>
        <taxon>malvids</taxon>
        <taxon>Brassicales</taxon>
        <taxon>Brassicaceae</taxon>
        <taxon>Brassiceae</taxon>
        <taxon>Brassica</taxon>
    </lineage>
</organism>
<feature type="region of interest" description="Disordered" evidence="1">
    <location>
        <begin position="1"/>
        <end position="61"/>
    </location>
</feature>
<keyword evidence="3" id="KW-1185">Reference proteome</keyword>